<dbReference type="AlphaFoldDB" id="A0A9P5BBD9"/>
<evidence type="ECO:0000256" key="5">
    <source>
        <dbReference type="ARBA" id="ARBA00017290"/>
    </source>
</evidence>
<evidence type="ECO:0000256" key="4">
    <source>
        <dbReference type="ARBA" id="ARBA00011882"/>
    </source>
</evidence>
<dbReference type="EC" id="1.7.2.1" evidence="4"/>
<evidence type="ECO:0000256" key="9">
    <source>
        <dbReference type="ARBA" id="ARBA00023008"/>
    </source>
</evidence>
<evidence type="ECO:0000256" key="10">
    <source>
        <dbReference type="ARBA" id="ARBA00049340"/>
    </source>
</evidence>
<dbReference type="Proteomes" id="UP000737391">
    <property type="component" value="Unassembled WGS sequence"/>
</dbReference>
<feature type="binding site" description="type 1 copper site" evidence="11">
    <location>
        <position position="95"/>
    </location>
    <ligand>
        <name>Cu cation</name>
        <dbReference type="ChEBI" id="CHEBI:23378"/>
        <label>1</label>
    </ligand>
</feature>
<evidence type="ECO:0000256" key="1">
    <source>
        <dbReference type="ARBA" id="ARBA00001960"/>
    </source>
</evidence>
<dbReference type="InterPro" id="IPR008972">
    <property type="entry name" value="Cupredoxin"/>
</dbReference>
<keyword evidence="8" id="KW-0560">Oxidoreductase</keyword>
<keyword evidence="9 11" id="KW-0186">Copper</keyword>
<evidence type="ECO:0000256" key="11">
    <source>
        <dbReference type="PIRSR" id="PIRSR601287-1"/>
    </source>
</evidence>
<dbReference type="Gene3D" id="2.60.40.420">
    <property type="entry name" value="Cupredoxins - blue copper proteins"/>
    <property type="match status" value="2"/>
</dbReference>
<reference evidence="13" key="1">
    <citation type="submission" date="2020-01" db="EMBL/GenBank/DDBJ databases">
        <title>Identification and distribution of gene clusters putatively required for synthesis of sphingolipid metabolism inhibitors in phylogenetically diverse species of the filamentous fungus Fusarium.</title>
        <authorList>
            <person name="Kim H.-S."/>
            <person name="Busman M."/>
            <person name="Brown D.W."/>
            <person name="Divon H."/>
            <person name="Uhlig S."/>
            <person name="Proctor R.H."/>
        </authorList>
    </citation>
    <scope>NUCLEOTIDE SEQUENCE</scope>
    <source>
        <strain evidence="13">NRRL 31653</strain>
    </source>
</reference>
<feature type="binding site" description="type 1 copper site" evidence="11">
    <location>
        <position position="90"/>
    </location>
    <ligand>
        <name>Cu cation</name>
        <dbReference type="ChEBI" id="CHEBI:23378"/>
        <label>1</label>
    </ligand>
</feature>
<feature type="domain" description="Plastocyanin-like" evidence="12">
    <location>
        <begin position="54"/>
        <end position="84"/>
    </location>
</feature>
<dbReference type="GO" id="GO:0050421">
    <property type="term" value="F:nitrite reductase (NO-forming) activity"/>
    <property type="evidence" value="ECO:0007669"/>
    <property type="project" value="UniProtKB-EC"/>
</dbReference>
<comment type="subunit">
    <text evidence="3">Homotrimer.</text>
</comment>
<evidence type="ECO:0000256" key="7">
    <source>
        <dbReference type="ARBA" id="ARBA00022737"/>
    </source>
</evidence>
<dbReference type="Pfam" id="PF07732">
    <property type="entry name" value="Cu-oxidase_3"/>
    <property type="match status" value="1"/>
</dbReference>
<name>A0A9P5BBD9_9HYPO</name>
<dbReference type="EMBL" id="LUFC02000421">
    <property type="protein sequence ID" value="KAF4497560.1"/>
    <property type="molecule type" value="Genomic_DNA"/>
</dbReference>
<dbReference type="PRINTS" id="PR00695">
    <property type="entry name" value="CUNO2RDTASE"/>
</dbReference>
<proteinExistence type="inferred from homology"/>
<evidence type="ECO:0000256" key="6">
    <source>
        <dbReference type="ARBA" id="ARBA00022723"/>
    </source>
</evidence>
<evidence type="ECO:0000259" key="12">
    <source>
        <dbReference type="Pfam" id="PF07732"/>
    </source>
</evidence>
<comment type="catalytic activity">
    <reaction evidence="10">
        <text>nitric oxide + Fe(III)-[cytochrome c] + H2O = Fe(II)-[cytochrome c] + nitrite + 2 H(+)</text>
        <dbReference type="Rhea" id="RHEA:15233"/>
        <dbReference type="Rhea" id="RHEA-COMP:10350"/>
        <dbReference type="Rhea" id="RHEA-COMP:14399"/>
        <dbReference type="ChEBI" id="CHEBI:15377"/>
        <dbReference type="ChEBI" id="CHEBI:15378"/>
        <dbReference type="ChEBI" id="CHEBI:16301"/>
        <dbReference type="ChEBI" id="CHEBI:16480"/>
        <dbReference type="ChEBI" id="CHEBI:29033"/>
        <dbReference type="ChEBI" id="CHEBI:29034"/>
        <dbReference type="EC" id="1.7.2.1"/>
    </reaction>
</comment>
<gene>
    <name evidence="13" type="ORF">FAGAP_6290</name>
</gene>
<accession>A0A9P5BBD9</accession>
<dbReference type="OrthoDB" id="2121828at2759"/>
<comment type="cofactor">
    <cofactor evidence="11">
        <name>Cu(2+)</name>
        <dbReference type="ChEBI" id="CHEBI:29036"/>
    </cofactor>
</comment>
<dbReference type="GO" id="GO:0005507">
    <property type="term" value="F:copper ion binding"/>
    <property type="evidence" value="ECO:0007669"/>
    <property type="project" value="InterPro"/>
</dbReference>
<feature type="binding site" description="type 1 copper site" evidence="11">
    <location>
        <position position="126"/>
    </location>
    <ligand>
        <name>Cu cation</name>
        <dbReference type="ChEBI" id="CHEBI:23378"/>
        <label>1</label>
    </ligand>
</feature>
<comment type="cofactor">
    <cofactor evidence="1 11">
        <name>Cu(+)</name>
        <dbReference type="ChEBI" id="CHEBI:49552"/>
    </cofactor>
</comment>
<evidence type="ECO:0000256" key="2">
    <source>
        <dbReference type="ARBA" id="ARBA00010609"/>
    </source>
</evidence>
<dbReference type="SUPFAM" id="SSF49503">
    <property type="entry name" value="Cupredoxins"/>
    <property type="match status" value="2"/>
</dbReference>
<evidence type="ECO:0000313" key="13">
    <source>
        <dbReference type="EMBL" id="KAF4497560.1"/>
    </source>
</evidence>
<protein>
    <recommendedName>
        <fullName evidence="5">Copper-containing nitrite reductase</fullName>
        <ecNumber evidence="4">1.7.2.1</ecNumber>
    </recommendedName>
</protein>
<comment type="caution">
    <text evidence="13">The sequence shown here is derived from an EMBL/GenBank/DDBJ whole genome shotgun (WGS) entry which is preliminary data.</text>
</comment>
<keyword evidence="7" id="KW-0677">Repeat</keyword>
<organism evidence="13 14">
    <name type="scientific">Fusarium agapanthi</name>
    <dbReference type="NCBI Taxonomy" id="1803897"/>
    <lineage>
        <taxon>Eukaryota</taxon>
        <taxon>Fungi</taxon>
        <taxon>Dikarya</taxon>
        <taxon>Ascomycota</taxon>
        <taxon>Pezizomycotina</taxon>
        <taxon>Sordariomycetes</taxon>
        <taxon>Hypocreomycetidae</taxon>
        <taxon>Hypocreales</taxon>
        <taxon>Nectriaceae</taxon>
        <taxon>Fusarium</taxon>
        <taxon>Fusarium fujikuroi species complex</taxon>
    </lineage>
</organism>
<dbReference type="InterPro" id="IPR001287">
    <property type="entry name" value="NO2-reductase_Cu"/>
</dbReference>
<evidence type="ECO:0000313" key="14">
    <source>
        <dbReference type="Proteomes" id="UP000737391"/>
    </source>
</evidence>
<evidence type="ECO:0000256" key="3">
    <source>
        <dbReference type="ARBA" id="ARBA00011233"/>
    </source>
</evidence>
<comment type="similarity">
    <text evidence="2">Belongs to the multicopper oxidase family.</text>
</comment>
<dbReference type="InterPro" id="IPR011707">
    <property type="entry name" value="Cu-oxidase-like_N"/>
</dbReference>
<keyword evidence="14" id="KW-1185">Reference proteome</keyword>
<sequence>MVPAIGGDHKHKIFETVDDETLLISKLPKKDAILTTAPNVPPSITRDHPALVRVPLWTFNGTVPGPFIRAKVGDAVELSLTNKDPAGNPHNIDCHPFTGPGGGGAAVTTAEEGETKVDRFKSEFYHEPPEVDDNGRRSEIVEFSYPKVFVKNFQVVAFNGSESALTRDHPLKAHVGDDARIFFGNAGPNLTSSFHIIGTHFKNVYRDGGVTSNQQRVFRPFLFLAVGQLSST</sequence>
<evidence type="ECO:0000256" key="8">
    <source>
        <dbReference type="ARBA" id="ARBA00023002"/>
    </source>
</evidence>
<keyword evidence="6 11" id="KW-0479">Metal-binding</keyword>